<proteinExistence type="inferred from homology"/>
<dbReference type="SUPFAM" id="SSF53137">
    <property type="entry name" value="Translational machinery components"/>
    <property type="match status" value="1"/>
</dbReference>
<evidence type="ECO:0000259" key="7">
    <source>
        <dbReference type="Pfam" id="PF14204"/>
    </source>
</evidence>
<keyword evidence="5" id="KW-0687">Ribonucleoprotein</keyword>
<reference evidence="8" key="1">
    <citation type="submission" date="2023-10" db="EMBL/GenBank/DDBJ databases">
        <authorList>
            <person name="Chen Y."/>
            <person name="Shah S."/>
            <person name="Dougan E. K."/>
            <person name="Thang M."/>
            <person name="Chan C."/>
        </authorList>
    </citation>
    <scope>NUCLEOTIDE SEQUENCE [LARGE SCALE GENOMIC DNA]</scope>
</reference>
<feature type="compositionally biased region" description="Basic and acidic residues" evidence="6">
    <location>
        <begin position="294"/>
        <end position="304"/>
    </location>
</feature>
<evidence type="ECO:0000256" key="6">
    <source>
        <dbReference type="SAM" id="MobiDB-lite"/>
    </source>
</evidence>
<protein>
    <recommendedName>
        <fullName evidence="7">Large ribosomal subunit protein uL18 C-terminal eukaryotes domain-containing protein</fullName>
    </recommendedName>
</protein>
<dbReference type="Pfam" id="PF14204">
    <property type="entry name" value="Ribosomal_L18_c"/>
    <property type="match status" value="1"/>
</dbReference>
<gene>
    <name evidence="8" type="ORF">PCOR1329_LOCUS35016</name>
</gene>
<comment type="similarity">
    <text evidence="2">Belongs to the universal ribosomal protein uL18 family.</text>
</comment>
<dbReference type="PANTHER" id="PTHR23410:SF12">
    <property type="entry name" value="LARGE RIBOSOMAL SUBUNIT PROTEIN UL18"/>
    <property type="match status" value="1"/>
</dbReference>
<evidence type="ECO:0000256" key="4">
    <source>
        <dbReference type="ARBA" id="ARBA00022980"/>
    </source>
</evidence>
<sequence length="340" mass="38663">MAFVKVLKNKAYFKRFQVKKRRRREGKTDFHARCKMVRQDKNKFNNKKYRFIVRITNSRVICQVAYATIRGDMIVAAASSHELSKYGIPAGYKNYAACYCTGLLAARRVLKSMGLDETFKGKEEIDGEEYHVEDEENERRPLKCILDVGLRRTCAGARMWGALKGAVDGGLHIPHSTKNFPGYKAPDEKGQDPEYDAEAHKDRIFGGHVKEYMEMLAEEDPTKYEAHFAKYIEADIDADKLEDMYSDAHDKIKEDPSPEEKEKKDVSHDHKGNKVTSSDGTEHVRSCEVVAEAAPREGGREDSGRAGAHASGRRLKRRCELPVRLADLERKPSCSRVENM</sequence>
<evidence type="ECO:0000313" key="8">
    <source>
        <dbReference type="EMBL" id="CAK0839305.1"/>
    </source>
</evidence>
<dbReference type="HAMAP" id="MF_01337_A">
    <property type="entry name" value="Ribosomal_uL18_A"/>
    <property type="match status" value="1"/>
</dbReference>
<keyword evidence="9" id="KW-1185">Reference proteome</keyword>
<comment type="caution">
    <text evidence="8">The sequence shown here is derived from an EMBL/GenBank/DDBJ whole genome shotgun (WGS) entry which is preliminary data.</text>
</comment>
<feature type="domain" description="Large ribosomal subunit protein uL18 C-terminal eukaryotes" evidence="7">
    <location>
        <begin position="241"/>
        <end position="271"/>
    </location>
</feature>
<dbReference type="Proteomes" id="UP001189429">
    <property type="component" value="Unassembled WGS sequence"/>
</dbReference>
<accession>A0ABN9T316</accession>
<keyword evidence="4" id="KW-0689">Ribosomal protein</keyword>
<dbReference type="Gene3D" id="3.30.420.100">
    <property type="match status" value="1"/>
</dbReference>
<evidence type="ECO:0000256" key="5">
    <source>
        <dbReference type="ARBA" id="ARBA00023274"/>
    </source>
</evidence>
<dbReference type="InterPro" id="IPR057268">
    <property type="entry name" value="Ribosomal_L18"/>
</dbReference>
<dbReference type="InterPro" id="IPR025607">
    <property type="entry name" value="Ribosomal_uL18_C_euk"/>
</dbReference>
<dbReference type="EMBL" id="CAUYUJ010014282">
    <property type="protein sequence ID" value="CAK0839305.1"/>
    <property type="molecule type" value="Genomic_DNA"/>
</dbReference>
<dbReference type="CDD" id="cd00432">
    <property type="entry name" value="Ribosomal_L18_L5e"/>
    <property type="match status" value="1"/>
</dbReference>
<dbReference type="PANTHER" id="PTHR23410">
    <property type="entry name" value="RIBOSOMAL PROTEIN L5-RELATED"/>
    <property type="match status" value="1"/>
</dbReference>
<dbReference type="InterPro" id="IPR005485">
    <property type="entry name" value="Rbsml_uL18_euk_arch"/>
</dbReference>
<dbReference type="Pfam" id="PF17144">
    <property type="entry name" value="Ribosomal_L5e"/>
    <property type="match status" value="1"/>
</dbReference>
<feature type="compositionally biased region" description="Basic and acidic residues" evidence="6">
    <location>
        <begin position="250"/>
        <end position="272"/>
    </location>
</feature>
<evidence type="ECO:0000256" key="3">
    <source>
        <dbReference type="ARBA" id="ARBA00022490"/>
    </source>
</evidence>
<evidence type="ECO:0000256" key="2">
    <source>
        <dbReference type="ARBA" id="ARBA00007116"/>
    </source>
</evidence>
<evidence type="ECO:0000256" key="1">
    <source>
        <dbReference type="ARBA" id="ARBA00004496"/>
    </source>
</evidence>
<comment type="subcellular location">
    <subcellularLocation>
        <location evidence="1">Cytoplasm</location>
    </subcellularLocation>
</comment>
<keyword evidence="3" id="KW-0963">Cytoplasm</keyword>
<name>A0ABN9T316_9DINO</name>
<organism evidence="8 9">
    <name type="scientific">Prorocentrum cordatum</name>
    <dbReference type="NCBI Taxonomy" id="2364126"/>
    <lineage>
        <taxon>Eukaryota</taxon>
        <taxon>Sar</taxon>
        <taxon>Alveolata</taxon>
        <taxon>Dinophyceae</taxon>
        <taxon>Prorocentrales</taxon>
        <taxon>Prorocentraceae</taxon>
        <taxon>Prorocentrum</taxon>
    </lineage>
</organism>
<dbReference type="PRINTS" id="PR00058">
    <property type="entry name" value="RIBOSOMALL5"/>
</dbReference>
<feature type="region of interest" description="Disordered" evidence="6">
    <location>
        <begin position="250"/>
        <end position="316"/>
    </location>
</feature>
<evidence type="ECO:0000313" key="9">
    <source>
        <dbReference type="Proteomes" id="UP001189429"/>
    </source>
</evidence>